<evidence type="ECO:0000313" key="2">
    <source>
        <dbReference type="Proteomes" id="UP000050360"/>
    </source>
</evidence>
<protein>
    <submittedName>
        <fullName evidence="1">Uncharacterized protein</fullName>
    </submittedName>
</protein>
<dbReference type="EMBL" id="LKCM01000268">
    <property type="protein sequence ID" value="KPQ42060.1"/>
    <property type="molecule type" value="Genomic_DNA"/>
</dbReference>
<proteinExistence type="predicted"/>
<gene>
    <name evidence="1" type="ORF">MPEBLZ_03370</name>
</gene>
<reference evidence="1 2" key="1">
    <citation type="submission" date="2015-09" db="EMBL/GenBank/DDBJ databases">
        <title>A metagenomics-based metabolic model of nitrate-dependent anaerobic oxidation of methane by Methanoperedens-like archaea.</title>
        <authorList>
            <person name="Arshad A."/>
            <person name="Speth D.R."/>
            <person name="De Graaf R.M."/>
            <person name="Op Den Camp H.J."/>
            <person name="Jetten M.S."/>
            <person name="Welte C.U."/>
        </authorList>
    </citation>
    <scope>NUCLEOTIDE SEQUENCE [LARGE SCALE GENOMIC DNA]</scope>
</reference>
<dbReference type="Proteomes" id="UP000050360">
    <property type="component" value="Unassembled WGS sequence"/>
</dbReference>
<comment type="caution">
    <text evidence="1">The sequence shown here is derived from an EMBL/GenBank/DDBJ whole genome shotgun (WGS) entry which is preliminary data.</text>
</comment>
<sequence>MIDKLSIKNIKSIKTLSIDCKRIILLIGERISGNSITIGSPRSFMPDKLPEVVNYEKNPV</sequence>
<name>A0A0P7ZBU7_9EURY</name>
<dbReference type="AlphaFoldDB" id="A0A0P7ZBU7"/>
<organism evidence="1 2">
    <name type="scientific">Candidatus Methanoperedens nitratireducens</name>
    <dbReference type="NCBI Taxonomy" id="1392998"/>
    <lineage>
        <taxon>Archaea</taxon>
        <taxon>Methanobacteriati</taxon>
        <taxon>Methanobacteriota</taxon>
        <taxon>Stenosarchaea group</taxon>
        <taxon>Methanomicrobia</taxon>
        <taxon>Methanosarcinales</taxon>
        <taxon>ANME-2 cluster</taxon>
        <taxon>Candidatus Methanoperedentaceae</taxon>
        <taxon>Candidatus Methanoperedens</taxon>
    </lineage>
</organism>
<evidence type="ECO:0000313" key="1">
    <source>
        <dbReference type="EMBL" id="KPQ42060.1"/>
    </source>
</evidence>
<accession>A0A0P7ZBU7</accession>